<keyword evidence="3" id="KW-1185">Reference proteome</keyword>
<dbReference type="PROSITE" id="PS01125">
    <property type="entry name" value="ROK"/>
    <property type="match status" value="1"/>
</dbReference>
<reference evidence="2 3" key="1">
    <citation type="submission" date="2022-01" db="EMBL/GenBank/DDBJ databases">
        <title>Octadecabacter sp. nov., isolated from a marine alga.</title>
        <authorList>
            <person name="Jin M.S."/>
            <person name="Kim H.M."/>
            <person name="Han D.M."/>
            <person name="Jung J.J."/>
            <person name="Jeon C.O."/>
        </authorList>
    </citation>
    <scope>NUCLEOTIDE SEQUENCE [LARGE SCALE GENOMIC DNA]</scope>
    <source>
        <strain evidence="2 3">G9-8</strain>
    </source>
</reference>
<dbReference type="InterPro" id="IPR049874">
    <property type="entry name" value="ROK_cs"/>
</dbReference>
<dbReference type="PANTHER" id="PTHR18964">
    <property type="entry name" value="ROK (REPRESSOR, ORF, KINASE) FAMILY"/>
    <property type="match status" value="1"/>
</dbReference>
<gene>
    <name evidence="2" type="ORF">L0664_06245</name>
</gene>
<dbReference type="Gene3D" id="3.30.420.40">
    <property type="match status" value="2"/>
</dbReference>
<dbReference type="RefSeq" id="WP_235224757.1">
    <property type="nucleotide sequence ID" value="NZ_JAKGAQ010000001.1"/>
</dbReference>
<accession>A0ABS9CW97</accession>
<sequence length="300" mass="30869">MTAIGIDLGGTKMEAQVFDDAWNVIARERRDTPCDYPDLVRDVANLIGWAETQGGKSAPVGIGAAGLINPQTGLALTANLAATDQPFPADIADAAGRAITYVNDCRALALSEAVFGQGKGHRIVMALILGTGVGGGLAVDGAILQGPTLTGGEFGHTSAPAHLVAQHDLPIWQCGCGRTGCIETYIAGPGLARLAKQMTGQDVTPPQIATRRGGDMAQVWQLWCDLTADLLHSMTLTADPDVIVLGGGLTHIDGIIDDLTAAAQRAQIGDFGVPPLVLAQGGDTSGARGAAYAAWQAEND</sequence>
<dbReference type="Proteomes" id="UP001200557">
    <property type="component" value="Unassembled WGS sequence"/>
</dbReference>
<dbReference type="InterPro" id="IPR000600">
    <property type="entry name" value="ROK"/>
</dbReference>
<proteinExistence type="inferred from homology"/>
<evidence type="ECO:0000313" key="2">
    <source>
        <dbReference type="EMBL" id="MCF2870660.1"/>
    </source>
</evidence>
<dbReference type="EMBL" id="JAKGAQ010000001">
    <property type="protein sequence ID" value="MCF2870660.1"/>
    <property type="molecule type" value="Genomic_DNA"/>
</dbReference>
<comment type="caution">
    <text evidence="2">The sequence shown here is derived from an EMBL/GenBank/DDBJ whole genome shotgun (WGS) entry which is preliminary data.</text>
</comment>
<comment type="similarity">
    <text evidence="1">Belongs to the ROK (NagC/XylR) family.</text>
</comment>
<dbReference type="PANTHER" id="PTHR18964:SF149">
    <property type="entry name" value="BIFUNCTIONAL UDP-N-ACETYLGLUCOSAMINE 2-EPIMERASE_N-ACETYLMANNOSAMINE KINASE"/>
    <property type="match status" value="1"/>
</dbReference>
<dbReference type="InterPro" id="IPR043129">
    <property type="entry name" value="ATPase_NBD"/>
</dbReference>
<name>A0ABS9CW97_9RHOB</name>
<dbReference type="CDD" id="cd24057">
    <property type="entry name" value="ASKHA_NBD_ROK_NAGK"/>
    <property type="match status" value="1"/>
</dbReference>
<evidence type="ECO:0000313" key="3">
    <source>
        <dbReference type="Proteomes" id="UP001200557"/>
    </source>
</evidence>
<protein>
    <submittedName>
        <fullName evidence="2">ROK family protein</fullName>
    </submittedName>
</protein>
<dbReference type="SUPFAM" id="SSF53067">
    <property type="entry name" value="Actin-like ATPase domain"/>
    <property type="match status" value="1"/>
</dbReference>
<dbReference type="Pfam" id="PF00480">
    <property type="entry name" value="ROK"/>
    <property type="match status" value="1"/>
</dbReference>
<organism evidence="2 3">
    <name type="scientific">Octadecabacter dasysiphoniae</name>
    <dbReference type="NCBI Taxonomy" id="2909341"/>
    <lineage>
        <taxon>Bacteria</taxon>
        <taxon>Pseudomonadati</taxon>
        <taxon>Pseudomonadota</taxon>
        <taxon>Alphaproteobacteria</taxon>
        <taxon>Rhodobacterales</taxon>
        <taxon>Roseobacteraceae</taxon>
        <taxon>Octadecabacter</taxon>
    </lineage>
</organism>
<evidence type="ECO:0000256" key="1">
    <source>
        <dbReference type="ARBA" id="ARBA00006479"/>
    </source>
</evidence>